<feature type="region of interest" description="Disordered" evidence="1">
    <location>
        <begin position="100"/>
        <end position="194"/>
    </location>
</feature>
<dbReference type="PROSITE" id="PS50093">
    <property type="entry name" value="PKD"/>
    <property type="match status" value="1"/>
</dbReference>
<dbReference type="Pfam" id="PF18911">
    <property type="entry name" value="PKD_4"/>
    <property type="match status" value="1"/>
</dbReference>
<dbReference type="InterPro" id="IPR000601">
    <property type="entry name" value="PKD_dom"/>
</dbReference>
<evidence type="ECO:0000313" key="4">
    <source>
        <dbReference type="Proteomes" id="UP000236654"/>
    </source>
</evidence>
<dbReference type="InterPro" id="IPR013783">
    <property type="entry name" value="Ig-like_fold"/>
</dbReference>
<dbReference type="CDD" id="cd00146">
    <property type="entry name" value="PKD"/>
    <property type="match status" value="1"/>
</dbReference>
<proteinExistence type="predicted"/>
<dbReference type="AlphaFoldDB" id="A0A2I0R676"/>
<feature type="compositionally biased region" description="Basic and acidic residues" evidence="1">
    <location>
        <begin position="135"/>
        <end position="171"/>
    </location>
</feature>
<evidence type="ECO:0000256" key="1">
    <source>
        <dbReference type="SAM" id="MobiDB-lite"/>
    </source>
</evidence>
<dbReference type="Gene3D" id="2.60.40.4070">
    <property type="match status" value="1"/>
</dbReference>
<name>A0A2I0R676_9FLAO</name>
<dbReference type="SUPFAM" id="SSF49299">
    <property type="entry name" value="PKD domain"/>
    <property type="match status" value="1"/>
</dbReference>
<dbReference type="RefSeq" id="WP_101333234.1">
    <property type="nucleotide sequence ID" value="NZ_PJNI01000001.1"/>
</dbReference>
<evidence type="ECO:0000259" key="2">
    <source>
        <dbReference type="PROSITE" id="PS50093"/>
    </source>
</evidence>
<accession>A0A2I0R676</accession>
<reference evidence="3 4" key="1">
    <citation type="submission" date="2017-12" db="EMBL/GenBank/DDBJ databases">
        <title>The draft genome sequence of Brumimicrobium saltpan LHR20.</title>
        <authorList>
            <person name="Do Z.-J."/>
            <person name="Luo H.-R."/>
        </authorList>
    </citation>
    <scope>NUCLEOTIDE SEQUENCE [LARGE SCALE GENOMIC DNA]</scope>
    <source>
        <strain evidence="3 4">LHR20</strain>
    </source>
</reference>
<keyword evidence="4" id="KW-1185">Reference proteome</keyword>
<dbReference type="EMBL" id="PJNI01000001">
    <property type="protein sequence ID" value="PKR82088.1"/>
    <property type="molecule type" value="Genomic_DNA"/>
</dbReference>
<dbReference type="InterPro" id="IPR026341">
    <property type="entry name" value="T9SS_type_B"/>
</dbReference>
<dbReference type="NCBIfam" id="TIGR04131">
    <property type="entry name" value="Bac_Flav_CTERM"/>
    <property type="match status" value="1"/>
</dbReference>
<dbReference type="InterPro" id="IPR035986">
    <property type="entry name" value="PKD_dom_sf"/>
</dbReference>
<dbReference type="Gene3D" id="2.60.40.10">
    <property type="entry name" value="Immunoglobulins"/>
    <property type="match status" value="1"/>
</dbReference>
<comment type="caution">
    <text evidence="3">The sequence shown here is derived from an EMBL/GenBank/DDBJ whole genome shotgun (WGS) entry which is preliminary data.</text>
</comment>
<evidence type="ECO:0000313" key="3">
    <source>
        <dbReference type="EMBL" id="PKR82088.1"/>
    </source>
</evidence>
<sequence length="370" mass="41576">MSDKDEIKELFQKELGNYQAKVNPNLWKAVQSGISSSAAASGAGSSIGIAGKLVIGIATLSVITVGAFMFVNSNENATESQTSTQKIIKEENLVGEEKLEKETSEVKFENKNKSEKTYKKTPQTTPQSENQVIESPEKVETLHQKDQKVVAENHKSKEQNLRNEENSKATKAENTNQQKSNLATQEEPSPKTIEKEKRIDLSSVTIEIDQSKNQYVNFQAKHLPKEAQITWDFDDGTIKRTPRVEHFYPNPGKYLVELHVQVGEEQISKFTEIEILVQGEIGELPNVFTPNGDGKNDFLFIKSQGLKTFQITVLNKNQKVVYSSNNPDFKWNGMDLNGTPIEAGTYVYIIVAEDEVGNTINKYQHLKIHR</sequence>
<feature type="compositionally biased region" description="Polar residues" evidence="1">
    <location>
        <begin position="172"/>
        <end position="187"/>
    </location>
</feature>
<feature type="compositionally biased region" description="Basic and acidic residues" evidence="1">
    <location>
        <begin position="100"/>
        <end position="118"/>
    </location>
</feature>
<organism evidence="3 4">
    <name type="scientific">Brumimicrobium salinarum</name>
    <dbReference type="NCBI Taxonomy" id="2058658"/>
    <lineage>
        <taxon>Bacteria</taxon>
        <taxon>Pseudomonadati</taxon>
        <taxon>Bacteroidota</taxon>
        <taxon>Flavobacteriia</taxon>
        <taxon>Flavobacteriales</taxon>
        <taxon>Crocinitomicaceae</taxon>
        <taxon>Brumimicrobium</taxon>
    </lineage>
</organism>
<dbReference type="Pfam" id="PF13585">
    <property type="entry name" value="CHU_C"/>
    <property type="match status" value="1"/>
</dbReference>
<dbReference type="OrthoDB" id="9765926at2"/>
<feature type="domain" description="PKD" evidence="2">
    <location>
        <begin position="216"/>
        <end position="260"/>
    </location>
</feature>
<protein>
    <recommendedName>
        <fullName evidence="2">PKD domain-containing protein</fullName>
    </recommendedName>
</protein>
<dbReference type="Proteomes" id="UP000236654">
    <property type="component" value="Unassembled WGS sequence"/>
</dbReference>
<gene>
    <name evidence="3" type="ORF">CW751_01760</name>
</gene>